<evidence type="ECO:0000313" key="2">
    <source>
        <dbReference type="Proteomes" id="UP001153069"/>
    </source>
</evidence>
<keyword evidence="2" id="KW-1185">Reference proteome</keyword>
<name>A0A9N8ETH8_9STRA</name>
<accession>A0A9N8ETH8</accession>
<dbReference type="EMBL" id="CAICTM010001917">
    <property type="protein sequence ID" value="CAB9526971.1"/>
    <property type="molecule type" value="Genomic_DNA"/>
</dbReference>
<gene>
    <name evidence="1" type="ORF">SEMRO_1919_G305460.1</name>
</gene>
<organism evidence="1 2">
    <name type="scientific">Seminavis robusta</name>
    <dbReference type="NCBI Taxonomy" id="568900"/>
    <lineage>
        <taxon>Eukaryota</taxon>
        <taxon>Sar</taxon>
        <taxon>Stramenopiles</taxon>
        <taxon>Ochrophyta</taxon>
        <taxon>Bacillariophyta</taxon>
        <taxon>Bacillariophyceae</taxon>
        <taxon>Bacillariophycidae</taxon>
        <taxon>Naviculales</taxon>
        <taxon>Naviculaceae</taxon>
        <taxon>Seminavis</taxon>
    </lineage>
</organism>
<comment type="caution">
    <text evidence="1">The sequence shown here is derived from an EMBL/GenBank/DDBJ whole genome shotgun (WGS) entry which is preliminary data.</text>
</comment>
<proteinExistence type="predicted"/>
<dbReference type="Proteomes" id="UP001153069">
    <property type="component" value="Unassembled WGS sequence"/>
</dbReference>
<protein>
    <submittedName>
        <fullName evidence="1">Uncharacterized protein</fullName>
    </submittedName>
</protein>
<sequence>MRSNADWKELLINIYTFLSSAKSNQQKETVRSYCTKVLKSESCYRRIQDVWKQLDLEKCLNDGLSPSDGHLKAQLEDAYPSVNTNNTPHGRNLSTSSNSYFDKGEDALFCECVAMFARMGFPLEKADLKSYADAFLHAESLDIGSAGISMDTVERIYKEGRLKAKTNVDPVDPKRAAQADPEILNAQYHQLDAWIKSSVMR</sequence>
<reference evidence="1" key="1">
    <citation type="submission" date="2020-06" db="EMBL/GenBank/DDBJ databases">
        <authorList>
            <consortium name="Plant Systems Biology data submission"/>
        </authorList>
    </citation>
    <scope>NUCLEOTIDE SEQUENCE</scope>
    <source>
        <strain evidence="1">D6</strain>
    </source>
</reference>
<dbReference type="AlphaFoldDB" id="A0A9N8ETH8"/>
<evidence type="ECO:0000313" key="1">
    <source>
        <dbReference type="EMBL" id="CAB9526971.1"/>
    </source>
</evidence>